<dbReference type="GO" id="GO:0008482">
    <property type="term" value="F:sulfite oxidase activity"/>
    <property type="evidence" value="ECO:0007669"/>
    <property type="project" value="TreeGrafter"/>
</dbReference>
<reference evidence="3 4" key="1">
    <citation type="submission" date="2020-08" db="EMBL/GenBank/DDBJ databases">
        <title>Sequencing the genomes of 1000 actinobacteria strains.</title>
        <authorList>
            <person name="Klenk H.-P."/>
        </authorList>
    </citation>
    <scope>NUCLEOTIDE SEQUENCE [LARGE SCALE GENOMIC DNA]</scope>
    <source>
        <strain evidence="3 4">DSM 22242</strain>
    </source>
</reference>
<dbReference type="PROSITE" id="PS51257">
    <property type="entry name" value="PROKAR_LIPOPROTEIN"/>
    <property type="match status" value="1"/>
</dbReference>
<keyword evidence="1" id="KW-0732">Signal</keyword>
<dbReference type="GO" id="GO:0006790">
    <property type="term" value="P:sulfur compound metabolic process"/>
    <property type="evidence" value="ECO:0007669"/>
    <property type="project" value="TreeGrafter"/>
</dbReference>
<proteinExistence type="predicted"/>
<feature type="signal peptide" evidence="1">
    <location>
        <begin position="1"/>
        <end position="20"/>
    </location>
</feature>
<dbReference type="GO" id="GO:0043546">
    <property type="term" value="F:molybdopterin cofactor binding"/>
    <property type="evidence" value="ECO:0007669"/>
    <property type="project" value="TreeGrafter"/>
</dbReference>
<dbReference type="SUPFAM" id="SSF48695">
    <property type="entry name" value="Multiheme cytochromes"/>
    <property type="match status" value="1"/>
</dbReference>
<dbReference type="SUPFAM" id="SSF81296">
    <property type="entry name" value="E set domains"/>
    <property type="match status" value="1"/>
</dbReference>
<organism evidence="3 4">
    <name type="scientific">Parvibacter caecicola</name>
    <dbReference type="NCBI Taxonomy" id="747645"/>
    <lineage>
        <taxon>Bacteria</taxon>
        <taxon>Bacillati</taxon>
        <taxon>Actinomycetota</taxon>
        <taxon>Coriobacteriia</taxon>
        <taxon>Coriobacteriales</taxon>
        <taxon>Coriobacteriaceae</taxon>
        <taxon>Parvibacter</taxon>
    </lineage>
</organism>
<comment type="caution">
    <text evidence="3">The sequence shown here is derived from an EMBL/GenBank/DDBJ whole genome shotgun (WGS) entry which is preliminary data.</text>
</comment>
<dbReference type="Proteomes" id="UP000530850">
    <property type="component" value="Unassembled WGS sequence"/>
</dbReference>
<dbReference type="RefSeq" id="WP_148041124.1">
    <property type="nucleotide sequence ID" value="NZ_CANPEU010000022.1"/>
</dbReference>
<dbReference type="PANTHER" id="PTHR19372">
    <property type="entry name" value="SULFITE REDUCTASE"/>
    <property type="match status" value="1"/>
</dbReference>
<sequence>MKKKAFLAATVTCAAAMALAACVPNVESPDVESNGEGAVSHQAATGTAQSLEELYSEMGEVHSSSLPSIQTLADGTQVQLAPDVDFSYWHLGDQPNSYNIKYLNANNRGCNSCHTDGLVDLIMNHLSYPHIDIRNNLGMDATPMDCLICHDVGTGYVTKNFEFGSLIHGIHSRDTFKGDCMSCHNATADGKGMQLWEEAKYDVMQGLTFISNEDVNAEMSYEQDKTNEMFDLTFFTGDMNREAVDNEMKGVPTDDAARDAWEISVSGLVNNPYSITLGQLIQEAPSETFISSTQCVMNAPGWEMVSNVEVTGIPVQWLLDKAGGVKEGATALMATVSDGWSRGETLETLAKNGAYLVYKINGENLSWTEGFPVRIWYQNRGVPSSIRWVSDLEVVDTPADEVKVFEGWELDEANTLDPDMIGKWYNKPNAGICFFHEGQIIKAGEPYTFEGYAQAFDQQVTAVEFSLDNGATWTRMDTSDSDRNKWVYWNFTITPEPGSYVLAVRAVTDEGLVSMYPDKVMFNAHEA</sequence>
<evidence type="ECO:0000256" key="1">
    <source>
        <dbReference type="SAM" id="SignalP"/>
    </source>
</evidence>
<accession>A0A7W5D4P5</accession>
<dbReference type="AlphaFoldDB" id="A0A7W5D4P5"/>
<evidence type="ECO:0000313" key="4">
    <source>
        <dbReference type="Proteomes" id="UP000530850"/>
    </source>
</evidence>
<dbReference type="Pfam" id="PF00174">
    <property type="entry name" value="Oxidored_molyb"/>
    <property type="match status" value="1"/>
</dbReference>
<protein>
    <submittedName>
        <fullName evidence="3">DMSO/TMAO reductase YedYZ molybdopterin-dependent catalytic subunit</fullName>
    </submittedName>
</protein>
<dbReference type="EMBL" id="JACHYA010000010">
    <property type="protein sequence ID" value="MBB3172165.1"/>
    <property type="molecule type" value="Genomic_DNA"/>
</dbReference>
<dbReference type="GeneID" id="93357373"/>
<dbReference type="Gene3D" id="3.90.10.10">
    <property type="entry name" value="Cytochrome C3"/>
    <property type="match status" value="1"/>
</dbReference>
<gene>
    <name evidence="3" type="ORF">FHR31_001999</name>
</gene>
<dbReference type="Gene3D" id="2.60.40.650">
    <property type="match status" value="1"/>
</dbReference>
<evidence type="ECO:0000313" key="3">
    <source>
        <dbReference type="EMBL" id="MBB3172165.1"/>
    </source>
</evidence>
<feature type="domain" description="Oxidoreductase molybdopterin-binding" evidence="2">
    <location>
        <begin position="251"/>
        <end position="400"/>
    </location>
</feature>
<dbReference type="InterPro" id="IPR014756">
    <property type="entry name" value="Ig_E-set"/>
</dbReference>
<feature type="chain" id="PRO_5031422937" evidence="1">
    <location>
        <begin position="21"/>
        <end position="527"/>
    </location>
</feature>
<dbReference type="InterPro" id="IPR000572">
    <property type="entry name" value="OxRdtase_Mopterin-bd_dom"/>
</dbReference>
<dbReference type="PANTHER" id="PTHR19372:SF7">
    <property type="entry name" value="SULFITE OXIDASE, MITOCHONDRIAL"/>
    <property type="match status" value="1"/>
</dbReference>
<dbReference type="SUPFAM" id="SSF56524">
    <property type="entry name" value="Oxidoreductase molybdopterin-binding domain"/>
    <property type="match status" value="1"/>
</dbReference>
<name>A0A7W5D4P5_9ACTN</name>
<dbReference type="GO" id="GO:0020037">
    <property type="term" value="F:heme binding"/>
    <property type="evidence" value="ECO:0007669"/>
    <property type="project" value="TreeGrafter"/>
</dbReference>
<dbReference type="InterPro" id="IPR036280">
    <property type="entry name" value="Multihaem_cyt_sf"/>
</dbReference>
<evidence type="ECO:0000259" key="2">
    <source>
        <dbReference type="Pfam" id="PF00174"/>
    </source>
</evidence>
<dbReference type="InterPro" id="IPR036374">
    <property type="entry name" value="OxRdtase_Mopterin-bd_sf"/>
</dbReference>
<dbReference type="Gene3D" id="3.90.420.10">
    <property type="entry name" value="Oxidoreductase, molybdopterin-binding domain"/>
    <property type="match status" value="1"/>
</dbReference>